<dbReference type="eggNOG" id="COG0457">
    <property type="taxonomic scope" value="Bacteria"/>
</dbReference>
<gene>
    <name evidence="2" type="ORF">RISW2_06845</name>
</gene>
<evidence type="ECO:0000256" key="1">
    <source>
        <dbReference type="SAM" id="SignalP"/>
    </source>
</evidence>
<sequence length="447" mass="48407">MGAAALLSLLAATAGAQDVALSPEELRSAAVAQFELGRPDRALIYSEGLVRRDPDDFAAHLIRARAARDLGRFGPADESARAAWALADTPSERYAAAMMRARVLSSRGARTRAQFWLRRAAQNAPTDADRARAVRDFRYVKARNRWSSELSFSIAPSSNVNGGSSSDTTEYYGIPFELQGTAKALSGIEFALGISTTYTLVEREHAKTDIHLSAFHQTYTLSDEARDTAPDVEGSDFAYSSLSFGLTQDWLAPGRRLGGSVGATLSQGWYGGDPLTRTARLTGSLRYVLGPKLVGEASLSRDWQTGLGDREDADSWRAALGAVTVLGPGHRLGLAVSRLESVSDADFLDYDRTGIDLTFSLAKPLPLLDTAVGFGLSAARKHHDETTFGPDGREEHIYGARASFTFNAIDYYGFAPVLTLRADRTVANIGVYDSEEFGMEIGIRSRF</sequence>
<proteinExistence type="predicted"/>
<dbReference type="AlphaFoldDB" id="X7F8P0"/>
<dbReference type="SUPFAM" id="SSF48452">
    <property type="entry name" value="TPR-like"/>
    <property type="match status" value="1"/>
</dbReference>
<dbReference type="EMBL" id="JAME01000019">
    <property type="protein sequence ID" value="ETX28456.1"/>
    <property type="molecule type" value="Genomic_DNA"/>
</dbReference>
<feature type="signal peptide" evidence="1">
    <location>
        <begin position="1"/>
        <end position="16"/>
    </location>
</feature>
<feature type="chain" id="PRO_5004977994" description="DUF560 domain-containing protein" evidence="1">
    <location>
        <begin position="17"/>
        <end position="447"/>
    </location>
</feature>
<evidence type="ECO:0008006" key="4">
    <source>
        <dbReference type="Google" id="ProtNLM"/>
    </source>
</evidence>
<evidence type="ECO:0000313" key="3">
    <source>
        <dbReference type="Proteomes" id="UP000023430"/>
    </source>
</evidence>
<dbReference type="InterPro" id="IPR011990">
    <property type="entry name" value="TPR-like_helical_dom_sf"/>
</dbReference>
<dbReference type="Proteomes" id="UP000023430">
    <property type="component" value="Unassembled WGS sequence"/>
</dbReference>
<organism evidence="2 3">
    <name type="scientific">Roseivivax isoporae LMG 25204</name>
    <dbReference type="NCBI Taxonomy" id="1449351"/>
    <lineage>
        <taxon>Bacteria</taxon>
        <taxon>Pseudomonadati</taxon>
        <taxon>Pseudomonadota</taxon>
        <taxon>Alphaproteobacteria</taxon>
        <taxon>Rhodobacterales</taxon>
        <taxon>Roseobacteraceae</taxon>
        <taxon>Roseivivax</taxon>
    </lineage>
</organism>
<reference evidence="2 3" key="1">
    <citation type="submission" date="2014-01" db="EMBL/GenBank/DDBJ databases">
        <title>Roseivivax isoporae LMG 25204 Genome Sequencing.</title>
        <authorList>
            <person name="Lai Q."/>
            <person name="Li G."/>
            <person name="Shao Z."/>
        </authorList>
    </citation>
    <scope>NUCLEOTIDE SEQUENCE [LARGE SCALE GENOMIC DNA]</scope>
    <source>
        <strain evidence="2 3">LMG 25204</strain>
    </source>
</reference>
<dbReference type="STRING" id="1449351.RISW2_06845"/>
<keyword evidence="3" id="KW-1185">Reference proteome</keyword>
<comment type="caution">
    <text evidence="2">The sequence shown here is derived from an EMBL/GenBank/DDBJ whole genome shotgun (WGS) entry which is preliminary data.</text>
</comment>
<dbReference type="Gene3D" id="1.25.40.10">
    <property type="entry name" value="Tetratricopeptide repeat domain"/>
    <property type="match status" value="1"/>
</dbReference>
<name>X7F8P0_9RHOB</name>
<protein>
    <recommendedName>
        <fullName evidence="4">DUF560 domain-containing protein</fullName>
    </recommendedName>
</protein>
<keyword evidence="1" id="KW-0732">Signal</keyword>
<evidence type="ECO:0000313" key="2">
    <source>
        <dbReference type="EMBL" id="ETX28456.1"/>
    </source>
</evidence>
<accession>X7F8P0</accession>